<keyword evidence="3" id="KW-0804">Transcription</keyword>
<accession>A0A835I1J8</accession>
<evidence type="ECO:0000256" key="2">
    <source>
        <dbReference type="ARBA" id="ARBA00023015"/>
    </source>
</evidence>
<dbReference type="OrthoDB" id="1749246at2759"/>
<proteinExistence type="predicted"/>
<dbReference type="GO" id="GO:0003677">
    <property type="term" value="F:DNA binding"/>
    <property type="evidence" value="ECO:0007669"/>
    <property type="project" value="InterPro"/>
</dbReference>
<evidence type="ECO:0000256" key="1">
    <source>
        <dbReference type="ARBA" id="ARBA00004123"/>
    </source>
</evidence>
<dbReference type="EMBL" id="JADFTS010000004">
    <property type="protein sequence ID" value="KAF9608909.1"/>
    <property type="molecule type" value="Genomic_DNA"/>
</dbReference>
<sequence>MFFSCLEEEFEVVKGIGGPVAKGVGSVICGEMMSRTIVTQNFTPELMTFFYFLHAAVLHRQWLCIVKNVDTNEPNKQYMLKNKSTHKYLRVTWGRSEARWKMAMISESPPLQSELDEWVRAMKKDREKKSVSSRPLNIAAEKKKRLRREMEKKGLDTKVVRLAEMNMKNRAENFKMASEKKAINTGLKEGEEGYDPFSRRWTRSRNYYV</sequence>
<evidence type="ECO:0000256" key="3">
    <source>
        <dbReference type="ARBA" id="ARBA00023163"/>
    </source>
</evidence>
<keyword evidence="4" id="KW-0539">Nucleus</keyword>
<reference evidence="6 7" key="1">
    <citation type="submission" date="2020-10" db="EMBL/GenBank/DDBJ databases">
        <title>The Coptis chinensis genome and diversification of protoberbering-type alkaloids.</title>
        <authorList>
            <person name="Wang B."/>
            <person name="Shu S."/>
            <person name="Song C."/>
            <person name="Liu Y."/>
        </authorList>
    </citation>
    <scope>NUCLEOTIDE SEQUENCE [LARGE SCALE GENOMIC DNA]</scope>
    <source>
        <strain evidence="6">HL-2020</strain>
        <tissue evidence="6">Leaf</tissue>
    </source>
</reference>
<evidence type="ECO:0000259" key="5">
    <source>
        <dbReference type="SMART" id="SM00719"/>
    </source>
</evidence>
<dbReference type="GO" id="GO:1990269">
    <property type="term" value="F:RNA polymerase II C-terminal domain phosphoserine binding"/>
    <property type="evidence" value="ECO:0007669"/>
    <property type="project" value="TreeGrafter"/>
</dbReference>
<dbReference type="InterPro" id="IPR004343">
    <property type="entry name" value="Plus-3_dom"/>
</dbReference>
<dbReference type="AlphaFoldDB" id="A0A835I1J8"/>
<dbReference type="Proteomes" id="UP000631114">
    <property type="component" value="Unassembled WGS sequence"/>
</dbReference>
<protein>
    <recommendedName>
        <fullName evidence="5">Plus3 domain-containing protein</fullName>
    </recommendedName>
</protein>
<keyword evidence="7" id="KW-1185">Reference proteome</keyword>
<keyword evidence="2" id="KW-0805">Transcription regulation</keyword>
<evidence type="ECO:0000313" key="7">
    <source>
        <dbReference type="Proteomes" id="UP000631114"/>
    </source>
</evidence>
<organism evidence="6 7">
    <name type="scientific">Coptis chinensis</name>
    <dbReference type="NCBI Taxonomy" id="261450"/>
    <lineage>
        <taxon>Eukaryota</taxon>
        <taxon>Viridiplantae</taxon>
        <taxon>Streptophyta</taxon>
        <taxon>Embryophyta</taxon>
        <taxon>Tracheophyta</taxon>
        <taxon>Spermatophyta</taxon>
        <taxon>Magnoliopsida</taxon>
        <taxon>Ranunculales</taxon>
        <taxon>Ranunculaceae</taxon>
        <taxon>Coptidoideae</taxon>
        <taxon>Coptis</taxon>
    </lineage>
</organism>
<comment type="subcellular location">
    <subcellularLocation>
        <location evidence="1">Nucleus</location>
    </subcellularLocation>
</comment>
<evidence type="ECO:0000256" key="4">
    <source>
        <dbReference type="ARBA" id="ARBA00023242"/>
    </source>
</evidence>
<feature type="domain" description="Plus3" evidence="5">
    <location>
        <begin position="27"/>
        <end position="124"/>
    </location>
</feature>
<evidence type="ECO:0000313" key="6">
    <source>
        <dbReference type="EMBL" id="KAF9608909.1"/>
    </source>
</evidence>
<dbReference type="SMART" id="SM00719">
    <property type="entry name" value="Plus3"/>
    <property type="match status" value="1"/>
</dbReference>
<dbReference type="GO" id="GO:0016593">
    <property type="term" value="C:Cdc73/Paf1 complex"/>
    <property type="evidence" value="ECO:0007669"/>
    <property type="project" value="TreeGrafter"/>
</dbReference>
<dbReference type="PANTHER" id="PTHR13115:SF8">
    <property type="entry name" value="RNA POLYMERASE-ASSOCIATED PROTEIN RTF1 HOMOLOG"/>
    <property type="match status" value="1"/>
</dbReference>
<dbReference type="InterPro" id="IPR036128">
    <property type="entry name" value="Plus3-like_sf"/>
</dbReference>
<gene>
    <name evidence="6" type="ORF">IFM89_012077</name>
</gene>
<dbReference type="Pfam" id="PF03126">
    <property type="entry name" value="Plus-3"/>
    <property type="match status" value="1"/>
</dbReference>
<name>A0A835I1J8_9MAGN</name>
<comment type="caution">
    <text evidence="6">The sequence shown here is derived from an EMBL/GenBank/DDBJ whole genome shotgun (WGS) entry which is preliminary data.</text>
</comment>
<dbReference type="SUPFAM" id="SSF159042">
    <property type="entry name" value="Plus3-like"/>
    <property type="match status" value="1"/>
</dbReference>
<dbReference type="PANTHER" id="PTHR13115">
    <property type="entry name" value="RNA POLYMERASE-ASSOCIATED PROTEIN RTF1 HOMOLOG"/>
    <property type="match status" value="1"/>
</dbReference>
<dbReference type="Gene3D" id="3.90.70.200">
    <property type="entry name" value="Plus-3 domain"/>
    <property type="match status" value="1"/>
</dbReference>